<evidence type="ECO:0000259" key="7">
    <source>
        <dbReference type="Pfam" id="PF13396"/>
    </source>
</evidence>
<feature type="transmembrane region" description="Helical" evidence="6">
    <location>
        <begin position="40"/>
        <end position="61"/>
    </location>
</feature>
<comment type="caution">
    <text evidence="8">The sequence shown here is derived from an EMBL/GenBank/DDBJ whole genome shotgun (WGS) entry which is preliminary data.</text>
</comment>
<feature type="transmembrane region" description="Helical" evidence="6">
    <location>
        <begin position="7"/>
        <end position="28"/>
    </location>
</feature>
<comment type="subcellular location">
    <subcellularLocation>
        <location evidence="1">Cell membrane</location>
        <topology evidence="1">Multi-pass membrane protein</topology>
    </subcellularLocation>
</comment>
<proteinExistence type="predicted"/>
<dbReference type="GO" id="GO:0005886">
    <property type="term" value="C:plasma membrane"/>
    <property type="evidence" value="ECO:0007669"/>
    <property type="project" value="UniProtKB-SubCell"/>
</dbReference>
<gene>
    <name evidence="8" type="ORF">CWS20_04435</name>
</gene>
<keyword evidence="2" id="KW-1003">Cell membrane</keyword>
<evidence type="ECO:0000313" key="8">
    <source>
        <dbReference type="EMBL" id="PKG30243.1"/>
    </source>
</evidence>
<evidence type="ECO:0000256" key="1">
    <source>
        <dbReference type="ARBA" id="ARBA00004651"/>
    </source>
</evidence>
<accession>A0A2N0ZL83</accession>
<keyword evidence="3 6" id="KW-0812">Transmembrane</keyword>
<evidence type="ECO:0000256" key="5">
    <source>
        <dbReference type="ARBA" id="ARBA00023136"/>
    </source>
</evidence>
<feature type="domain" description="Cardiolipin synthase N-terminal" evidence="7">
    <location>
        <begin position="21"/>
        <end position="63"/>
    </location>
</feature>
<dbReference type="RefSeq" id="WP_066199777.1">
    <property type="nucleotide sequence ID" value="NZ_JAFDQP010000002.1"/>
</dbReference>
<organism evidence="8 9">
    <name type="scientific">Cytobacillus horneckiae</name>
    <dbReference type="NCBI Taxonomy" id="549687"/>
    <lineage>
        <taxon>Bacteria</taxon>
        <taxon>Bacillati</taxon>
        <taxon>Bacillota</taxon>
        <taxon>Bacilli</taxon>
        <taxon>Bacillales</taxon>
        <taxon>Bacillaceae</taxon>
        <taxon>Cytobacillus</taxon>
    </lineage>
</organism>
<dbReference type="AlphaFoldDB" id="A0A2N0ZL83"/>
<dbReference type="InterPro" id="IPR027379">
    <property type="entry name" value="CLS_N"/>
</dbReference>
<reference evidence="8 9" key="1">
    <citation type="journal article" date="2010" name="Int. J. Syst. Evol. Microbiol.">
        <title>Bacillus horneckiae sp. nov., isolated from a spacecraft-assembly clean room.</title>
        <authorList>
            <person name="Vaishampayan P."/>
            <person name="Probst A."/>
            <person name="Krishnamurthi S."/>
            <person name="Ghosh S."/>
            <person name="Osman S."/>
            <person name="McDowall A."/>
            <person name="Ruckmani A."/>
            <person name="Mayilraj S."/>
            <person name="Venkateswaran K."/>
        </authorList>
    </citation>
    <scope>NUCLEOTIDE SEQUENCE [LARGE SCALE GENOMIC DNA]</scope>
    <source>
        <strain evidence="9">1PO1SC</strain>
    </source>
</reference>
<evidence type="ECO:0000256" key="4">
    <source>
        <dbReference type="ARBA" id="ARBA00022989"/>
    </source>
</evidence>
<evidence type="ECO:0000256" key="2">
    <source>
        <dbReference type="ARBA" id="ARBA00022475"/>
    </source>
</evidence>
<keyword evidence="9" id="KW-1185">Reference proteome</keyword>
<evidence type="ECO:0000256" key="6">
    <source>
        <dbReference type="SAM" id="Phobius"/>
    </source>
</evidence>
<dbReference type="Proteomes" id="UP000233343">
    <property type="component" value="Unassembled WGS sequence"/>
</dbReference>
<sequence>METISTELILMVMPIILIQLILMVIAIIDIVRNEHTKGPKWLWILAVIFINIIGPIVYFIFGRRTEG</sequence>
<protein>
    <submittedName>
        <fullName evidence="8">Transcriptional regulator</fullName>
    </submittedName>
</protein>
<evidence type="ECO:0000313" key="9">
    <source>
        <dbReference type="Proteomes" id="UP000233343"/>
    </source>
</evidence>
<dbReference type="Pfam" id="PF13396">
    <property type="entry name" value="PLDc_N"/>
    <property type="match status" value="1"/>
</dbReference>
<name>A0A2N0ZL83_9BACI</name>
<evidence type="ECO:0000256" key="3">
    <source>
        <dbReference type="ARBA" id="ARBA00022692"/>
    </source>
</evidence>
<keyword evidence="5 6" id="KW-0472">Membrane</keyword>
<keyword evidence="4 6" id="KW-1133">Transmembrane helix</keyword>
<dbReference type="EMBL" id="PISD01000008">
    <property type="protein sequence ID" value="PKG30243.1"/>
    <property type="molecule type" value="Genomic_DNA"/>
</dbReference>